<evidence type="ECO:0000256" key="9">
    <source>
        <dbReference type="RuleBase" id="RU366005"/>
    </source>
</evidence>
<keyword evidence="5 9" id="KW-0482">Metalloprotease</keyword>
<feature type="transmembrane region" description="Helical" evidence="9">
    <location>
        <begin position="97"/>
        <end position="124"/>
    </location>
</feature>
<feature type="binding site" evidence="8">
    <location>
        <position position="350"/>
    </location>
    <ligand>
        <name>Zn(2+)</name>
        <dbReference type="ChEBI" id="CHEBI:29105"/>
        <note>catalytic</note>
    </ligand>
</feature>
<protein>
    <recommendedName>
        <fullName evidence="9">CAAX prenyl protease</fullName>
        <ecNumber evidence="9">3.4.24.84</ecNumber>
    </recommendedName>
</protein>
<evidence type="ECO:0000256" key="8">
    <source>
        <dbReference type="PIRSR" id="PIRSR627057-2"/>
    </source>
</evidence>
<dbReference type="CDD" id="cd07343">
    <property type="entry name" value="M48A_Zmpste24p_like"/>
    <property type="match status" value="1"/>
</dbReference>
<dbReference type="GO" id="GO:0046872">
    <property type="term" value="F:metal ion binding"/>
    <property type="evidence" value="ECO:0007669"/>
    <property type="project" value="UniProtKB-UniRule"/>
</dbReference>
<dbReference type="PANTHER" id="PTHR10120">
    <property type="entry name" value="CAAX PRENYL PROTEASE 1"/>
    <property type="match status" value="1"/>
</dbReference>
<dbReference type="MEROPS" id="M48.003"/>
<dbReference type="Gene3D" id="3.30.2010.10">
    <property type="entry name" value="Metalloproteases ('zincins'), catalytic domain"/>
    <property type="match status" value="1"/>
</dbReference>
<evidence type="ECO:0000259" key="11">
    <source>
        <dbReference type="Pfam" id="PF16491"/>
    </source>
</evidence>
<comment type="similarity">
    <text evidence="9">Belongs to the peptidase M48A family.</text>
</comment>
<comment type="cofactor">
    <cofactor evidence="8 9">
        <name>Zn(2+)</name>
        <dbReference type="ChEBI" id="CHEBI:29105"/>
    </cofactor>
    <text evidence="8 9">Binds 1 zinc ion per subunit.</text>
</comment>
<feature type="domain" description="CAAX prenyl protease 1 N-terminal" evidence="11">
    <location>
        <begin position="61"/>
        <end position="244"/>
    </location>
</feature>
<feature type="transmembrane region" description="Helical" evidence="9">
    <location>
        <begin position="189"/>
        <end position="208"/>
    </location>
</feature>
<organism evidence="12">
    <name type="scientific">Amblyomma triste</name>
    <name type="common">Neotropical tick</name>
    <dbReference type="NCBI Taxonomy" id="251400"/>
    <lineage>
        <taxon>Eukaryota</taxon>
        <taxon>Metazoa</taxon>
        <taxon>Ecdysozoa</taxon>
        <taxon>Arthropoda</taxon>
        <taxon>Chelicerata</taxon>
        <taxon>Arachnida</taxon>
        <taxon>Acari</taxon>
        <taxon>Parasitiformes</taxon>
        <taxon>Ixodida</taxon>
        <taxon>Ixodoidea</taxon>
        <taxon>Ixodidae</taxon>
        <taxon>Amblyomminae</taxon>
        <taxon>Amblyomma</taxon>
    </lineage>
</organism>
<feature type="binding site" evidence="8">
    <location>
        <position position="354"/>
    </location>
    <ligand>
        <name>Zn(2+)</name>
        <dbReference type="ChEBI" id="CHEBI:29105"/>
        <note>catalytic</note>
    </ligand>
</feature>
<dbReference type="EMBL" id="GBBM01003314">
    <property type="protein sequence ID" value="JAC32104.1"/>
    <property type="molecule type" value="mRNA"/>
</dbReference>
<evidence type="ECO:0000259" key="10">
    <source>
        <dbReference type="Pfam" id="PF01435"/>
    </source>
</evidence>
<evidence type="ECO:0000256" key="1">
    <source>
        <dbReference type="ARBA" id="ARBA00022670"/>
    </source>
</evidence>
<evidence type="ECO:0000256" key="5">
    <source>
        <dbReference type="ARBA" id="ARBA00023049"/>
    </source>
</evidence>
<dbReference type="GO" id="GO:0004222">
    <property type="term" value="F:metalloendopeptidase activity"/>
    <property type="evidence" value="ECO:0007669"/>
    <property type="project" value="UniProtKB-UniRule"/>
</dbReference>
<feature type="domain" description="Peptidase M48" evidence="10">
    <location>
        <begin position="248"/>
        <end position="486"/>
    </location>
</feature>
<proteinExistence type="evidence at transcript level"/>
<feature type="transmembrane region" description="Helical" evidence="9">
    <location>
        <begin position="214"/>
        <end position="234"/>
    </location>
</feature>
<comment type="catalytic activity">
    <reaction evidence="6 9">
        <text>Hydrolyzes the peptide bond -P2-(S-farnesyl or geranylgeranyl)C-P1'-P2'-P3'-COOH where P1' and P2' are amino acids with aliphatic side chains and P3' is any C-terminal residue.</text>
        <dbReference type="EC" id="3.4.24.84"/>
    </reaction>
</comment>
<feature type="transmembrane region" description="Helical" evidence="9">
    <location>
        <begin position="364"/>
        <end position="383"/>
    </location>
</feature>
<feature type="binding site" evidence="8">
    <location>
        <position position="430"/>
    </location>
    <ligand>
        <name>Zn(2+)</name>
        <dbReference type="ChEBI" id="CHEBI:29105"/>
        <note>catalytic</note>
    </ligand>
</feature>
<feature type="transmembrane region" description="Helical" evidence="9">
    <location>
        <begin position="399"/>
        <end position="422"/>
    </location>
</feature>
<dbReference type="InterPro" id="IPR032456">
    <property type="entry name" value="Peptidase_M48_N"/>
</dbReference>
<reference evidence="12" key="1">
    <citation type="submission" date="2014-03" db="EMBL/GenBank/DDBJ databases">
        <title>The sialotranscriptome of Amblyomma triste, Amblyomma parvum and Amblyomma cajennense ticks, uncovered by 454-based RNA-seq.</title>
        <authorList>
            <person name="Garcia G.R."/>
            <person name="Gardinassi L.G."/>
            <person name="Ribeiro J.M."/>
            <person name="Anatriello E."/>
            <person name="Ferreira B.R."/>
            <person name="Moreira H.N."/>
            <person name="Mafra C."/>
            <person name="Olegario M.M."/>
            <person name="Szabo P.J."/>
            <person name="Miranda-Santos I.K."/>
            <person name="Maruyama S.R."/>
        </authorList>
    </citation>
    <scope>NUCLEOTIDE SEQUENCE</scope>
    <source>
        <strain evidence="12">Mato Grasso do Sul</strain>
        <tissue evidence="12">Salivary glands</tissue>
    </source>
</reference>
<keyword evidence="4 8" id="KW-0862">Zinc</keyword>
<dbReference type="Pfam" id="PF16491">
    <property type="entry name" value="Peptidase_M48_N"/>
    <property type="match status" value="1"/>
</dbReference>
<keyword evidence="9" id="KW-0812">Transmembrane</keyword>
<feature type="transmembrane region" description="Helical" evidence="9">
    <location>
        <begin position="144"/>
        <end position="168"/>
    </location>
</feature>
<keyword evidence="9" id="KW-1133">Transmembrane helix</keyword>
<keyword evidence="1 9" id="KW-0645">Protease</keyword>
<feature type="active site" description="Proton donor" evidence="7">
    <location>
        <position position="434"/>
    </location>
</feature>
<feature type="active site" evidence="7">
    <location>
        <position position="351"/>
    </location>
</feature>
<dbReference type="Pfam" id="PF01435">
    <property type="entry name" value="Peptidase_M48"/>
    <property type="match status" value="1"/>
</dbReference>
<keyword evidence="9" id="KW-0472">Membrane</keyword>
<feature type="transmembrane region" description="Helical" evidence="9">
    <location>
        <begin position="38"/>
        <end position="57"/>
    </location>
</feature>
<dbReference type="AlphaFoldDB" id="A0A023GE41"/>
<dbReference type="EC" id="3.4.24.84" evidence="9"/>
<evidence type="ECO:0000256" key="6">
    <source>
        <dbReference type="ARBA" id="ARBA00044456"/>
    </source>
</evidence>
<dbReference type="GO" id="GO:0005789">
    <property type="term" value="C:endoplasmic reticulum membrane"/>
    <property type="evidence" value="ECO:0007669"/>
    <property type="project" value="UniProtKB-SubCell"/>
</dbReference>
<comment type="subcellular location">
    <subcellularLocation>
        <location evidence="9">Endoplasmic reticulum membrane</location>
        <topology evidence="9">Multi-pass membrane protein</topology>
    </subcellularLocation>
</comment>
<dbReference type="InterPro" id="IPR001915">
    <property type="entry name" value="Peptidase_M48"/>
</dbReference>
<dbReference type="GO" id="GO:0071586">
    <property type="term" value="P:CAAX-box protein processing"/>
    <property type="evidence" value="ECO:0007669"/>
    <property type="project" value="UniProtKB-UniRule"/>
</dbReference>
<dbReference type="InterPro" id="IPR027057">
    <property type="entry name" value="CAXX_Prtase_1"/>
</dbReference>
<sequence length="488" mass="56313">MFTLPAFLVQCCKAGMDVVTGVPLAVGYTIQPYWTERNIFAFALFMSWLTYLWETYLSYRQYKVCKSTPRVPHELSAITDQETFSKARLYQLDKMKFGFYSGIWSELETTVVLLFGGIAFFWHLCEKLAAQAGAEHNELVVTSLFIFGGSLLSTLLDLPWSIYYTFVIEERHGFNKQTPGFFAKDRVKKFFLMQAVVLPIACGIVQIIKMGGDYFFIYLWFFTLIVSVLISFIYSDYIAPLLDKFTPLPEGNLKTKIEELAASINFPLKKLLVVEGSKRSSHSNAYFFGLFKEKKIVLFDTLFEKEELIEGENGMVSGEEAAAEDKALPEKKTHKKTGCNDDEILGVLAHELGHWKLSHVIKNFVIGQVHLFFCFMIFSLLYTDEQAYRAFGFYNSKPIFIGLMLIFMYIFSPYNTLVDFLMTALSRHFEFQADAFARRMHRASYLRSALIKLNRDNLSFPVYDWIYSTWHHSHPPVLERVRALGKID</sequence>
<keyword evidence="3 9" id="KW-0378">Hydrolase</keyword>
<accession>A0A023GE41</accession>
<evidence type="ECO:0000256" key="4">
    <source>
        <dbReference type="ARBA" id="ARBA00022833"/>
    </source>
</evidence>
<keyword evidence="9" id="KW-0256">Endoplasmic reticulum</keyword>
<keyword evidence="2 8" id="KW-0479">Metal-binding</keyword>
<comment type="function">
    <text evidence="9">Proteolytically removes the C-terminal three residues of farnesylated proteins.</text>
</comment>
<evidence type="ECO:0000256" key="3">
    <source>
        <dbReference type="ARBA" id="ARBA00022801"/>
    </source>
</evidence>
<evidence type="ECO:0000313" key="12">
    <source>
        <dbReference type="EMBL" id="JAC32104.1"/>
    </source>
</evidence>
<name>A0A023GE41_AMBTT</name>
<evidence type="ECO:0000256" key="7">
    <source>
        <dbReference type="PIRSR" id="PIRSR627057-1"/>
    </source>
</evidence>
<evidence type="ECO:0000256" key="2">
    <source>
        <dbReference type="ARBA" id="ARBA00022723"/>
    </source>
</evidence>